<dbReference type="AlphaFoldDB" id="A0AAV5U6U1"/>
<dbReference type="Proteomes" id="UP001432027">
    <property type="component" value="Unassembled WGS sequence"/>
</dbReference>
<feature type="signal peptide" evidence="2">
    <location>
        <begin position="1"/>
        <end position="42"/>
    </location>
</feature>
<feature type="region of interest" description="Disordered" evidence="1">
    <location>
        <begin position="185"/>
        <end position="217"/>
    </location>
</feature>
<name>A0AAV5U6U1_9BILA</name>
<comment type="caution">
    <text evidence="3">The sequence shown here is derived from an EMBL/GenBank/DDBJ whole genome shotgun (WGS) entry which is preliminary data.</text>
</comment>
<dbReference type="EMBL" id="BTSX01000005">
    <property type="protein sequence ID" value="GMT01839.1"/>
    <property type="molecule type" value="Genomic_DNA"/>
</dbReference>
<evidence type="ECO:0000256" key="1">
    <source>
        <dbReference type="SAM" id="MobiDB-lite"/>
    </source>
</evidence>
<feature type="region of interest" description="Disordered" evidence="1">
    <location>
        <begin position="127"/>
        <end position="157"/>
    </location>
</feature>
<protein>
    <submittedName>
        <fullName evidence="3">Uncharacterized protein</fullName>
    </submittedName>
</protein>
<feature type="non-terminal residue" evidence="3">
    <location>
        <position position="1"/>
    </location>
</feature>
<feature type="compositionally biased region" description="Basic and acidic residues" evidence="1">
    <location>
        <begin position="196"/>
        <end position="205"/>
    </location>
</feature>
<feature type="compositionally biased region" description="Low complexity" evidence="1">
    <location>
        <begin position="130"/>
        <end position="147"/>
    </location>
</feature>
<reference evidence="3" key="1">
    <citation type="submission" date="2023-10" db="EMBL/GenBank/DDBJ databases">
        <title>Genome assembly of Pristionchus species.</title>
        <authorList>
            <person name="Yoshida K."/>
            <person name="Sommer R.J."/>
        </authorList>
    </citation>
    <scope>NUCLEOTIDE SEQUENCE</scope>
    <source>
        <strain evidence="3">RS0144</strain>
    </source>
</reference>
<keyword evidence="2" id="KW-0732">Signal</keyword>
<gene>
    <name evidence="3" type="ORF">PENTCL1PPCAC_24013</name>
</gene>
<accession>A0AAV5U6U1</accession>
<evidence type="ECO:0000313" key="4">
    <source>
        <dbReference type="Proteomes" id="UP001432027"/>
    </source>
</evidence>
<evidence type="ECO:0000256" key="2">
    <source>
        <dbReference type="SAM" id="SignalP"/>
    </source>
</evidence>
<feature type="chain" id="PRO_5043484445" evidence="2">
    <location>
        <begin position="43"/>
        <end position="217"/>
    </location>
</feature>
<proteinExistence type="predicted"/>
<evidence type="ECO:0000313" key="3">
    <source>
        <dbReference type="EMBL" id="GMT01839.1"/>
    </source>
</evidence>
<sequence length="217" mass="24692">SFLVSRPVPPSSSSLSPIQLSSLLQLLLLMMIVLQLLQPAVAKEEEVYRPDEDEHQRSFDTANISQNRFVIFTSHANGQIRDRWCQERCMRHCYCTYGHSCRRSCIAHCDRGPYTGGLIDPFMHSRSKRAATPESAAPAAAQQQGQPEETDNDKLPSWQKLAKDTLPYLDGFEYDSRAILRRKTGRPVWNPLTKDPGAKQERLYDTRWGPLCQDNGN</sequence>
<organism evidence="3 4">
    <name type="scientific">Pristionchus entomophagus</name>
    <dbReference type="NCBI Taxonomy" id="358040"/>
    <lineage>
        <taxon>Eukaryota</taxon>
        <taxon>Metazoa</taxon>
        <taxon>Ecdysozoa</taxon>
        <taxon>Nematoda</taxon>
        <taxon>Chromadorea</taxon>
        <taxon>Rhabditida</taxon>
        <taxon>Rhabditina</taxon>
        <taxon>Diplogasteromorpha</taxon>
        <taxon>Diplogasteroidea</taxon>
        <taxon>Neodiplogasteridae</taxon>
        <taxon>Pristionchus</taxon>
    </lineage>
</organism>
<keyword evidence="4" id="KW-1185">Reference proteome</keyword>